<accession>A0AAE4Q6I4</accession>
<dbReference type="InterPro" id="IPR051917">
    <property type="entry name" value="Transposase-Integrase"/>
</dbReference>
<sequence>EIARRLAKAPQTINNEVKRGQVRQQVRQGKYEQVYSADFAQEAYQNNRKRSVKQVSLTKELKEKMTHYIKQKYSPEMMVKAKGIPVPISTIYYWIHHGQLGLTKADMLYPQKETAKKKHASPNFKPAGKSIEERPTSINNRENSGDFEIDTVIQTRAKNECLLTLTDRKSRYQIIRLIPDKSASSVNQALKSILKVYQINSITADNGTEFSCLAEVFDPDYIYYAHPYSSWERGTNENHNRLIRRWLPKGSKNATQQQVAFIENWINNYPKKLLNYKSPKEFLQTG</sequence>
<dbReference type="Proteomes" id="UP001186118">
    <property type="component" value="Unassembled WGS sequence"/>
</dbReference>
<dbReference type="InterPro" id="IPR036397">
    <property type="entry name" value="RNaseH_sf"/>
</dbReference>
<dbReference type="InterPro" id="IPR012337">
    <property type="entry name" value="RNaseH-like_sf"/>
</dbReference>
<organism evidence="3 4">
    <name type="scientific">Streptococcus canis</name>
    <dbReference type="NCBI Taxonomy" id="1329"/>
    <lineage>
        <taxon>Bacteria</taxon>
        <taxon>Bacillati</taxon>
        <taxon>Bacillota</taxon>
        <taxon>Bacilli</taxon>
        <taxon>Lactobacillales</taxon>
        <taxon>Streptococcaceae</taxon>
        <taxon>Streptococcus</taxon>
    </lineage>
</organism>
<dbReference type="Gene3D" id="3.30.420.10">
    <property type="entry name" value="Ribonuclease H-like superfamily/Ribonuclease H"/>
    <property type="match status" value="1"/>
</dbReference>
<dbReference type="PROSITE" id="PS50994">
    <property type="entry name" value="INTEGRASE"/>
    <property type="match status" value="1"/>
</dbReference>
<proteinExistence type="predicted"/>
<dbReference type="AlphaFoldDB" id="A0AAE4Q6I4"/>
<dbReference type="GO" id="GO:0032196">
    <property type="term" value="P:transposition"/>
    <property type="evidence" value="ECO:0007669"/>
    <property type="project" value="TreeGrafter"/>
</dbReference>
<name>A0AAE4Q6I4_STRCB</name>
<evidence type="ECO:0000313" key="3">
    <source>
        <dbReference type="EMBL" id="MDV5977301.1"/>
    </source>
</evidence>
<gene>
    <name evidence="3" type="ORF">KB584_07505</name>
</gene>
<reference evidence="3" key="1">
    <citation type="submission" date="2021-04" db="EMBL/GenBank/DDBJ databases">
        <title>Draft genomes of 20 S. canis strains.</title>
        <authorList>
            <person name="Pagnossin D."/>
            <person name="Weir W."/>
            <person name="Smith A."/>
            <person name="Ure R."/>
            <person name="Oravcova K."/>
        </authorList>
    </citation>
    <scope>NUCLEOTIDE SEQUENCE</scope>
    <source>
        <strain evidence="3">284</strain>
    </source>
</reference>
<dbReference type="InterPro" id="IPR001584">
    <property type="entry name" value="Integrase_cat-core"/>
</dbReference>
<dbReference type="RefSeq" id="WP_317610245.1">
    <property type="nucleotide sequence ID" value="NZ_JAGQEX010000014.1"/>
</dbReference>
<dbReference type="GO" id="GO:0015074">
    <property type="term" value="P:DNA integration"/>
    <property type="evidence" value="ECO:0007669"/>
    <property type="project" value="InterPro"/>
</dbReference>
<dbReference type="NCBIfam" id="NF033563">
    <property type="entry name" value="transpos_IS30"/>
    <property type="match status" value="1"/>
</dbReference>
<dbReference type="GO" id="GO:0003676">
    <property type="term" value="F:nucleic acid binding"/>
    <property type="evidence" value="ECO:0007669"/>
    <property type="project" value="InterPro"/>
</dbReference>
<dbReference type="SUPFAM" id="SSF53098">
    <property type="entry name" value="Ribonuclease H-like"/>
    <property type="match status" value="1"/>
</dbReference>
<feature type="domain" description="Integrase catalytic" evidence="2">
    <location>
        <begin position="131"/>
        <end position="286"/>
    </location>
</feature>
<protein>
    <submittedName>
        <fullName evidence="3">IS30 family transposase</fullName>
    </submittedName>
</protein>
<dbReference type="PANTHER" id="PTHR10948:SF23">
    <property type="entry name" value="TRANSPOSASE INSI FOR INSERTION SEQUENCE ELEMENT IS30A-RELATED"/>
    <property type="match status" value="1"/>
</dbReference>
<evidence type="ECO:0000256" key="1">
    <source>
        <dbReference type="SAM" id="MobiDB-lite"/>
    </source>
</evidence>
<dbReference type="GO" id="GO:0004803">
    <property type="term" value="F:transposase activity"/>
    <property type="evidence" value="ECO:0007669"/>
    <property type="project" value="TreeGrafter"/>
</dbReference>
<dbReference type="PANTHER" id="PTHR10948">
    <property type="entry name" value="TRANSPOSASE"/>
    <property type="match status" value="1"/>
</dbReference>
<dbReference type="InterPro" id="IPR053392">
    <property type="entry name" value="Transposase_IS30-like"/>
</dbReference>
<feature type="region of interest" description="Disordered" evidence="1">
    <location>
        <begin position="113"/>
        <end position="143"/>
    </location>
</feature>
<dbReference type="EMBL" id="JAGQEX010000014">
    <property type="protein sequence ID" value="MDV5977301.1"/>
    <property type="molecule type" value="Genomic_DNA"/>
</dbReference>
<dbReference type="GO" id="GO:0005829">
    <property type="term" value="C:cytosol"/>
    <property type="evidence" value="ECO:0007669"/>
    <property type="project" value="TreeGrafter"/>
</dbReference>
<feature type="non-terminal residue" evidence="3">
    <location>
        <position position="1"/>
    </location>
</feature>
<comment type="caution">
    <text evidence="3">The sequence shown here is derived from an EMBL/GenBank/DDBJ whole genome shotgun (WGS) entry which is preliminary data.</text>
</comment>
<evidence type="ECO:0000313" key="4">
    <source>
        <dbReference type="Proteomes" id="UP001186118"/>
    </source>
</evidence>
<evidence type="ECO:0000259" key="2">
    <source>
        <dbReference type="PROSITE" id="PS50994"/>
    </source>
</evidence>